<keyword evidence="3" id="KW-1185">Reference proteome</keyword>
<dbReference type="Proteomes" id="UP001219862">
    <property type="component" value="Unassembled WGS sequence"/>
</dbReference>
<organism evidence="2 3">
    <name type="scientific">Roseateles koreensis</name>
    <dbReference type="NCBI Taxonomy" id="2987526"/>
    <lineage>
        <taxon>Bacteria</taxon>
        <taxon>Pseudomonadati</taxon>
        <taxon>Pseudomonadota</taxon>
        <taxon>Betaproteobacteria</taxon>
        <taxon>Burkholderiales</taxon>
        <taxon>Sphaerotilaceae</taxon>
        <taxon>Roseateles</taxon>
    </lineage>
</organism>
<feature type="region of interest" description="Disordered" evidence="1">
    <location>
        <begin position="51"/>
        <end position="74"/>
    </location>
</feature>
<sequence length="74" mass="8235">MNHCEQAVEKVVDLIRIDHRHLVYLRVANQVAISSLSEILCVRHSMSTRSMNATQDKNHRYGGPGGAAAIPDPR</sequence>
<evidence type="ECO:0000256" key="1">
    <source>
        <dbReference type="SAM" id="MobiDB-lite"/>
    </source>
</evidence>
<feature type="non-terminal residue" evidence="2">
    <location>
        <position position="74"/>
    </location>
</feature>
<dbReference type="RefSeq" id="WP_273598403.1">
    <property type="nucleotide sequence ID" value="NZ_JAQQXS010000024.1"/>
</dbReference>
<comment type="caution">
    <text evidence="2">The sequence shown here is derived from an EMBL/GenBank/DDBJ whole genome shotgun (WGS) entry which is preliminary data.</text>
</comment>
<dbReference type="EMBL" id="JAQQXS010000024">
    <property type="protein sequence ID" value="MDC8787263.1"/>
    <property type="molecule type" value="Genomic_DNA"/>
</dbReference>
<name>A0ABT5KWC7_9BURK</name>
<accession>A0ABT5KWC7</accession>
<protein>
    <submittedName>
        <fullName evidence="2">Uncharacterized protein</fullName>
    </submittedName>
</protein>
<evidence type="ECO:0000313" key="3">
    <source>
        <dbReference type="Proteomes" id="UP001219862"/>
    </source>
</evidence>
<evidence type="ECO:0000313" key="2">
    <source>
        <dbReference type="EMBL" id="MDC8787263.1"/>
    </source>
</evidence>
<gene>
    <name evidence="2" type="ORF">PRZ01_18905</name>
</gene>
<reference evidence="2 3" key="1">
    <citation type="submission" date="2022-10" db="EMBL/GenBank/DDBJ databases">
        <title>paucibacter sp. hw8 Genome sequencing.</title>
        <authorList>
            <person name="Park S."/>
        </authorList>
    </citation>
    <scope>NUCLEOTIDE SEQUENCE [LARGE SCALE GENOMIC DNA]</scope>
    <source>
        <strain evidence="3">hw8</strain>
    </source>
</reference>
<proteinExistence type="predicted"/>